<dbReference type="AlphaFoldDB" id="A0A9E8MUK2"/>
<dbReference type="Proteomes" id="UP001164705">
    <property type="component" value="Chromosome"/>
</dbReference>
<dbReference type="Pfam" id="PF07494">
    <property type="entry name" value="Reg_prop"/>
    <property type="match status" value="1"/>
</dbReference>
<gene>
    <name evidence="2" type="ORF">N7U66_13860</name>
</gene>
<dbReference type="RefSeq" id="WP_267675826.1">
    <property type="nucleotide sequence ID" value="NZ_CP113088.1"/>
</dbReference>
<evidence type="ECO:0000256" key="1">
    <source>
        <dbReference type="ARBA" id="ARBA00022553"/>
    </source>
</evidence>
<proteinExistence type="predicted"/>
<dbReference type="KEGG" id="lnu:N7U66_13860"/>
<evidence type="ECO:0000313" key="2">
    <source>
        <dbReference type="EMBL" id="WAC01210.1"/>
    </source>
</evidence>
<evidence type="ECO:0008006" key="4">
    <source>
        <dbReference type="Google" id="ProtNLM"/>
    </source>
</evidence>
<dbReference type="GO" id="GO:0000155">
    <property type="term" value="F:phosphorelay sensor kinase activity"/>
    <property type="evidence" value="ECO:0007669"/>
    <property type="project" value="TreeGrafter"/>
</dbReference>
<dbReference type="EMBL" id="CP113088">
    <property type="protein sequence ID" value="WAC01210.1"/>
    <property type="molecule type" value="Genomic_DNA"/>
</dbReference>
<keyword evidence="1" id="KW-0597">Phosphoprotein</keyword>
<keyword evidence="3" id="KW-1185">Reference proteome</keyword>
<evidence type="ECO:0000313" key="3">
    <source>
        <dbReference type="Proteomes" id="UP001164705"/>
    </source>
</evidence>
<dbReference type="InterPro" id="IPR011110">
    <property type="entry name" value="Reg_prop"/>
</dbReference>
<organism evidence="2 3">
    <name type="scientific">Lacinutrix neustonica</name>
    <dbReference type="NCBI Taxonomy" id="2980107"/>
    <lineage>
        <taxon>Bacteria</taxon>
        <taxon>Pseudomonadati</taxon>
        <taxon>Bacteroidota</taxon>
        <taxon>Flavobacteriia</taxon>
        <taxon>Flavobacteriales</taxon>
        <taxon>Flavobacteriaceae</taxon>
        <taxon>Lacinutrix</taxon>
    </lineage>
</organism>
<dbReference type="SUPFAM" id="SSF63829">
    <property type="entry name" value="Calcium-dependent phosphotriesterase"/>
    <property type="match status" value="1"/>
</dbReference>
<sequence>MDGTFETHSFPLPKVSIVDAQLIGDDILMLATSVGLYAFNLNTKRFTNESKLNAEVDLNNQPIKCITLSKDKHTLWIGTSGKNALIKQDLKAKQTTVFNTSSKLIPLIDNDVKIIYEDYTNNIWIGTTNGLQYVNPKTLLTTPFNSLNGFSNGNIAGILEGKDNIWVSTFDGLVKVDKKTQAVQTYYEIDGLTHNEFNAKSYFKSSDNLFYFGGLNGVTSFNPSDIATKSKSYKIVLTDYQLYNEALEKNVSVKTLLDEGRDDKSVHDTV</sequence>
<dbReference type="InterPro" id="IPR015943">
    <property type="entry name" value="WD40/YVTN_repeat-like_dom_sf"/>
</dbReference>
<name>A0A9E8MUK2_9FLAO</name>
<dbReference type="PANTHER" id="PTHR43547:SF2">
    <property type="entry name" value="HYBRID SIGNAL TRANSDUCTION HISTIDINE KINASE C"/>
    <property type="match status" value="1"/>
</dbReference>
<reference evidence="2" key="1">
    <citation type="submission" date="2022-11" db="EMBL/GenBank/DDBJ databases">
        <title>Lacinutrix neustonica HL-RS19T sp. nov., isolated from the surface microlayer sample of brackish Lake Shihwa.</title>
        <authorList>
            <person name="Choi J.Y."/>
            <person name="Hwang C.Y."/>
        </authorList>
    </citation>
    <scope>NUCLEOTIDE SEQUENCE</scope>
    <source>
        <strain evidence="2">HL-RS19</strain>
    </source>
</reference>
<protein>
    <recommendedName>
        <fullName evidence="4">Two component regulator propeller</fullName>
    </recommendedName>
</protein>
<dbReference type="PANTHER" id="PTHR43547">
    <property type="entry name" value="TWO-COMPONENT HISTIDINE KINASE"/>
    <property type="match status" value="1"/>
</dbReference>
<dbReference type="Gene3D" id="2.130.10.10">
    <property type="entry name" value="YVTN repeat-like/Quinoprotein amine dehydrogenase"/>
    <property type="match status" value="1"/>
</dbReference>
<accession>A0A9E8MUK2</accession>